<keyword evidence="4" id="KW-1185">Reference proteome</keyword>
<keyword evidence="1" id="KW-0496">Mitochondrion</keyword>
<proteinExistence type="inferred from homology"/>
<dbReference type="InterPro" id="IPR022450">
    <property type="entry name" value="TsaD"/>
</dbReference>
<dbReference type="HAMAP" id="MF_01445">
    <property type="entry name" value="TsaD"/>
    <property type="match status" value="1"/>
</dbReference>
<sequence length="476" mass="51810">MSVAWFSIRPRVPAHSLSRRWRPGRLAHRSRTLLTLAIETSCDDTCVAILDKPPLKAAARLLFNRKITSDNRAFQGVHPLTSVISHTASLGPLIQQALGSLPEAPAVQIGGFGVWKKLIWVDGVVRQKPDFVTVTRGPGMSSNLATGLNTAKGLAAAWDVPLLGVNHMQAHALTPRLVSALEEGKKQEEQYWKPAVAKKTGQHPEAQKPVFPFLSLLVSGGHTLLVHSKSCTDHQILAEAMNIAIGDMIDKCARTIVPASVLAGVNNVMYGALLEEFAFPEIRGPEDYDYAPPPTRADEIKNFDSGRGWTLTPPLSGTSVMAYDFAGFNSQVQRTVVADPDMSLDDRRFLAKHAMRLAFEHLASRLLFALKKNLDCKAINTVVISGGVASNKYLMHIMKSMLKVRGFGHVDIIAPPPALCTDNAAMIAWTGMEMYEAGWRSEMDVLVMPKWPVDPSTAGGGILGAPGWFNVKKGET</sequence>
<evidence type="ECO:0000313" key="3">
    <source>
        <dbReference type="EMBL" id="KAK9417844.1"/>
    </source>
</evidence>
<comment type="function">
    <text evidence="1">Required for the formation of a threonylcarbamoyl group on adenosine at position 37 (t(6)A37) in mitochondrial tRNAs that read codons beginning with adenine. Probably involved in the transfer of the threonylcarbamoyl moiety of threonylcarbamoyl-AMP (TC-AMP) to the N6 group of A37. Involved in mitochondrial genome maintenance.</text>
</comment>
<comment type="cofactor">
    <cofactor evidence="1">
        <name>a divalent metal cation</name>
        <dbReference type="ChEBI" id="CHEBI:60240"/>
    </cofactor>
    <text evidence="1">Binds 1 divalent metal cation per subunit.</text>
</comment>
<organism evidence="3 4">
    <name type="scientific">Seiridium unicorne</name>
    <dbReference type="NCBI Taxonomy" id="138068"/>
    <lineage>
        <taxon>Eukaryota</taxon>
        <taxon>Fungi</taxon>
        <taxon>Dikarya</taxon>
        <taxon>Ascomycota</taxon>
        <taxon>Pezizomycotina</taxon>
        <taxon>Sordariomycetes</taxon>
        <taxon>Xylariomycetidae</taxon>
        <taxon>Amphisphaeriales</taxon>
        <taxon>Sporocadaceae</taxon>
        <taxon>Seiridium</taxon>
    </lineage>
</organism>
<dbReference type="InterPro" id="IPR000905">
    <property type="entry name" value="Gcp-like_dom"/>
</dbReference>
<reference evidence="3 4" key="1">
    <citation type="journal article" date="2024" name="J. Plant Pathol.">
        <title>Sequence and assembly of the genome of Seiridium unicorne, isolate CBS 538.82, causal agent of cypress canker disease.</title>
        <authorList>
            <person name="Scali E."/>
            <person name="Rocca G.D."/>
            <person name="Danti R."/>
            <person name="Garbelotto M."/>
            <person name="Barberini S."/>
            <person name="Baroncelli R."/>
            <person name="Emiliani G."/>
        </authorList>
    </citation>
    <scope>NUCLEOTIDE SEQUENCE [LARGE SCALE GENOMIC DNA]</scope>
    <source>
        <strain evidence="3 4">BM-138-508</strain>
    </source>
</reference>
<dbReference type="InterPro" id="IPR043129">
    <property type="entry name" value="ATPase_NBD"/>
</dbReference>
<evidence type="ECO:0000313" key="4">
    <source>
        <dbReference type="Proteomes" id="UP001408356"/>
    </source>
</evidence>
<evidence type="ECO:0000259" key="2">
    <source>
        <dbReference type="Pfam" id="PF00814"/>
    </source>
</evidence>
<comment type="catalytic activity">
    <reaction evidence="1">
        <text>L-threonylcarbamoyladenylate + adenosine(37) in tRNA = N(6)-L-threonylcarbamoyladenosine(37) in tRNA + AMP + H(+)</text>
        <dbReference type="Rhea" id="RHEA:37059"/>
        <dbReference type="Rhea" id="RHEA-COMP:10162"/>
        <dbReference type="Rhea" id="RHEA-COMP:10163"/>
        <dbReference type="ChEBI" id="CHEBI:15378"/>
        <dbReference type="ChEBI" id="CHEBI:73682"/>
        <dbReference type="ChEBI" id="CHEBI:74411"/>
        <dbReference type="ChEBI" id="CHEBI:74418"/>
        <dbReference type="ChEBI" id="CHEBI:456215"/>
        <dbReference type="EC" id="2.3.1.234"/>
    </reaction>
</comment>
<dbReference type="Pfam" id="PF00814">
    <property type="entry name" value="TsaD"/>
    <property type="match status" value="2"/>
</dbReference>
<evidence type="ECO:0000256" key="1">
    <source>
        <dbReference type="HAMAP-Rule" id="MF_03179"/>
    </source>
</evidence>
<feature type="domain" description="Gcp-like" evidence="2">
    <location>
        <begin position="125"/>
        <end position="178"/>
    </location>
</feature>
<accession>A0ABR2UT67</accession>
<dbReference type="SUPFAM" id="SSF53067">
    <property type="entry name" value="Actin-like ATPase domain"/>
    <property type="match status" value="2"/>
</dbReference>
<keyword evidence="1" id="KW-0479">Metal-binding</keyword>
<dbReference type="PROSITE" id="PS01016">
    <property type="entry name" value="GLYCOPROTEASE"/>
    <property type="match status" value="1"/>
</dbReference>
<dbReference type="Gene3D" id="3.30.420.40">
    <property type="match status" value="2"/>
</dbReference>
<name>A0ABR2UT67_9PEZI</name>
<dbReference type="PANTHER" id="PTHR11735">
    <property type="entry name" value="TRNA N6-ADENOSINE THREONYLCARBAMOYLTRANSFERASE"/>
    <property type="match status" value="1"/>
</dbReference>
<keyword evidence="1" id="KW-0808">Transferase</keyword>
<keyword evidence="1" id="KW-0012">Acyltransferase</keyword>
<dbReference type="Proteomes" id="UP001408356">
    <property type="component" value="Unassembled WGS sequence"/>
</dbReference>
<comment type="subunit">
    <text evidence="1">Homodimer.</text>
</comment>
<comment type="similarity">
    <text evidence="1">Belongs to the KAE1 / TsaD family.</text>
</comment>
<gene>
    <name evidence="3" type="ORF">SUNI508_01601</name>
</gene>
<keyword evidence="1" id="KW-0819">tRNA processing</keyword>
<comment type="subcellular location">
    <subcellularLocation>
        <location evidence="1">Mitochondrion</location>
    </subcellularLocation>
</comment>
<dbReference type="EMBL" id="JARVKF010000396">
    <property type="protein sequence ID" value="KAK9417844.1"/>
    <property type="molecule type" value="Genomic_DNA"/>
</dbReference>
<protein>
    <submittedName>
        <fullName evidence="3">Glycoprotease pgp1</fullName>
    </submittedName>
</protein>
<feature type="domain" description="Gcp-like" evidence="2">
    <location>
        <begin position="208"/>
        <end position="429"/>
    </location>
</feature>
<dbReference type="InterPro" id="IPR017860">
    <property type="entry name" value="Peptidase_M22_CS"/>
</dbReference>
<comment type="caution">
    <text evidence="3">The sequence shown here is derived from an EMBL/GenBank/DDBJ whole genome shotgun (WGS) entry which is preliminary data.</text>
</comment>
<dbReference type="PANTHER" id="PTHR11735:SF6">
    <property type="entry name" value="TRNA N6-ADENOSINE THREONYLCARBAMOYLTRANSFERASE, MITOCHONDRIAL"/>
    <property type="match status" value="1"/>
</dbReference>